<dbReference type="EMBL" id="LFYR01002227">
    <property type="protein sequence ID" value="KMZ56145.1"/>
    <property type="molecule type" value="Genomic_DNA"/>
</dbReference>
<sequence>MNGSQFFLATLLLKSAFLLFLISTFLFWPNLISSPTTQHQQPAGASGRKLTTSKLDSSKTSGLEIDPRYGVEKRLVPTGPNPLHH</sequence>
<dbReference type="InterPro" id="IPR039618">
    <property type="entry name" value="CLE9-13"/>
</dbReference>
<dbReference type="GO" id="GO:0030154">
    <property type="term" value="P:cell differentiation"/>
    <property type="evidence" value="ECO:0007669"/>
    <property type="project" value="UniProtKB-KW"/>
</dbReference>
<feature type="region of interest" description="Disordered" evidence="4">
    <location>
        <begin position="35"/>
        <end position="85"/>
    </location>
</feature>
<keyword evidence="7" id="KW-1185">Reference proteome</keyword>
<accession>A0A0K9NJL4</accession>
<dbReference type="PANTHER" id="PTHR34359">
    <property type="entry name" value="CLAVATA3/ESR (CLE)-RELATED PROTEIN 10"/>
    <property type="match status" value="1"/>
</dbReference>
<evidence type="ECO:0000313" key="7">
    <source>
        <dbReference type="Proteomes" id="UP000036987"/>
    </source>
</evidence>
<evidence type="ECO:0000313" key="6">
    <source>
        <dbReference type="EMBL" id="KMZ56145.1"/>
    </source>
</evidence>
<keyword evidence="3" id="KW-0221">Differentiation</keyword>
<keyword evidence="2" id="KW-0217">Developmental protein</keyword>
<feature type="transmembrane region" description="Helical" evidence="5">
    <location>
        <begin position="6"/>
        <end position="28"/>
    </location>
</feature>
<keyword evidence="5" id="KW-1133">Transmembrane helix</keyword>
<evidence type="ECO:0000256" key="5">
    <source>
        <dbReference type="SAM" id="Phobius"/>
    </source>
</evidence>
<keyword evidence="5" id="KW-0812">Transmembrane</keyword>
<keyword evidence="5" id="KW-0472">Membrane</keyword>
<comment type="caution">
    <text evidence="6">The sequence shown here is derived from an EMBL/GenBank/DDBJ whole genome shotgun (WGS) entry which is preliminary data.</text>
</comment>
<dbReference type="Proteomes" id="UP000036987">
    <property type="component" value="Unassembled WGS sequence"/>
</dbReference>
<name>A0A0K9NJL4_ZOSMR</name>
<evidence type="ECO:0000256" key="3">
    <source>
        <dbReference type="ARBA" id="ARBA00022782"/>
    </source>
</evidence>
<gene>
    <name evidence="6" type="ORF">ZOSMA_99G00760</name>
</gene>
<evidence type="ECO:0000256" key="2">
    <source>
        <dbReference type="ARBA" id="ARBA00022473"/>
    </source>
</evidence>
<evidence type="ECO:0000256" key="1">
    <source>
        <dbReference type="ARBA" id="ARBA00005416"/>
    </source>
</evidence>
<feature type="compositionally biased region" description="Low complexity" evidence="4">
    <location>
        <begin position="49"/>
        <end position="63"/>
    </location>
</feature>
<comment type="similarity">
    <text evidence="1">Belongs to the CLV3/ESR signal peptide family.</text>
</comment>
<reference evidence="7" key="1">
    <citation type="journal article" date="2016" name="Nature">
        <title>The genome of the seagrass Zostera marina reveals angiosperm adaptation to the sea.</title>
        <authorList>
            <person name="Olsen J.L."/>
            <person name="Rouze P."/>
            <person name="Verhelst B."/>
            <person name="Lin Y.-C."/>
            <person name="Bayer T."/>
            <person name="Collen J."/>
            <person name="Dattolo E."/>
            <person name="De Paoli E."/>
            <person name="Dittami S."/>
            <person name="Maumus F."/>
            <person name="Michel G."/>
            <person name="Kersting A."/>
            <person name="Lauritano C."/>
            <person name="Lohaus R."/>
            <person name="Toepel M."/>
            <person name="Tonon T."/>
            <person name="Vanneste K."/>
            <person name="Amirebrahimi M."/>
            <person name="Brakel J."/>
            <person name="Bostroem C."/>
            <person name="Chovatia M."/>
            <person name="Grimwood J."/>
            <person name="Jenkins J.W."/>
            <person name="Jueterbock A."/>
            <person name="Mraz A."/>
            <person name="Stam W.T."/>
            <person name="Tice H."/>
            <person name="Bornberg-Bauer E."/>
            <person name="Green P.J."/>
            <person name="Pearson G.A."/>
            <person name="Procaccini G."/>
            <person name="Duarte C.M."/>
            <person name="Schmutz J."/>
            <person name="Reusch T.B.H."/>
            <person name="Van de Peer Y."/>
        </authorList>
    </citation>
    <scope>NUCLEOTIDE SEQUENCE [LARGE SCALE GENOMIC DNA]</scope>
    <source>
        <strain evidence="7">cv. Finnish</strain>
    </source>
</reference>
<organism evidence="6 7">
    <name type="scientific">Zostera marina</name>
    <name type="common">Eelgrass</name>
    <dbReference type="NCBI Taxonomy" id="29655"/>
    <lineage>
        <taxon>Eukaryota</taxon>
        <taxon>Viridiplantae</taxon>
        <taxon>Streptophyta</taxon>
        <taxon>Embryophyta</taxon>
        <taxon>Tracheophyta</taxon>
        <taxon>Spermatophyta</taxon>
        <taxon>Magnoliopsida</taxon>
        <taxon>Liliopsida</taxon>
        <taxon>Zosteraceae</taxon>
        <taxon>Zostera</taxon>
    </lineage>
</organism>
<protein>
    <submittedName>
        <fullName evidence="6">Uncharacterized protein</fullName>
    </submittedName>
</protein>
<proteinExistence type="inferred from homology"/>
<evidence type="ECO:0000256" key="4">
    <source>
        <dbReference type="SAM" id="MobiDB-lite"/>
    </source>
</evidence>
<feature type="compositionally biased region" description="Basic and acidic residues" evidence="4">
    <location>
        <begin position="65"/>
        <end position="75"/>
    </location>
</feature>
<dbReference type="PANTHER" id="PTHR34359:SF24">
    <property type="entry name" value="INACTIVE PROTEIN FON2 SPARE1"/>
    <property type="match status" value="1"/>
</dbReference>
<dbReference type="AlphaFoldDB" id="A0A0K9NJL4"/>